<comment type="caution">
    <text evidence="3">The sequence shown here is derived from an EMBL/GenBank/DDBJ whole genome shotgun (WGS) entry which is preliminary data.</text>
</comment>
<dbReference type="OrthoDB" id="8690161at2"/>
<evidence type="ECO:0000256" key="2">
    <source>
        <dbReference type="SAM" id="SignalP"/>
    </source>
</evidence>
<protein>
    <submittedName>
        <fullName evidence="3">Uncharacterized protein</fullName>
    </submittedName>
</protein>
<feature type="chain" id="PRO_5015420827" evidence="2">
    <location>
        <begin position="23"/>
        <end position="100"/>
    </location>
</feature>
<gene>
    <name evidence="3" type="ORF">DEM34_18005</name>
</gene>
<organism evidence="3 4">
    <name type="scientific">Sediminicurvatus halobius</name>
    <dbReference type="NCBI Taxonomy" id="2182432"/>
    <lineage>
        <taxon>Bacteria</taxon>
        <taxon>Pseudomonadati</taxon>
        <taxon>Pseudomonadota</taxon>
        <taxon>Gammaproteobacteria</taxon>
        <taxon>Chromatiales</taxon>
        <taxon>Ectothiorhodospiraceae</taxon>
        <taxon>Sediminicurvatus</taxon>
    </lineage>
</organism>
<feature type="compositionally biased region" description="Polar residues" evidence="1">
    <location>
        <begin position="45"/>
        <end position="68"/>
    </location>
</feature>
<dbReference type="RefSeq" id="WP_109680215.1">
    <property type="nucleotide sequence ID" value="NZ_CP086615.1"/>
</dbReference>
<dbReference type="EMBL" id="QFFI01000048">
    <property type="protein sequence ID" value="PWG61128.1"/>
    <property type="molecule type" value="Genomic_DNA"/>
</dbReference>
<sequence length="100" mass="10935">MLRSIVIGAALAVTAAGSVAVADDVYVDGYYRSDGTYVRPHVRSSPDSLRSNNYGPSQNSYELMNPSTRDYDNDGASNRFDWDSDNDGLGDNYDPNPYGQ</sequence>
<keyword evidence="4" id="KW-1185">Reference proteome</keyword>
<dbReference type="InterPro" id="IPR028974">
    <property type="entry name" value="TSP_type-3_rpt"/>
</dbReference>
<feature type="region of interest" description="Disordered" evidence="1">
    <location>
        <begin position="37"/>
        <end position="100"/>
    </location>
</feature>
<proteinExistence type="predicted"/>
<dbReference type="AlphaFoldDB" id="A0A2U2MW86"/>
<evidence type="ECO:0000256" key="1">
    <source>
        <dbReference type="SAM" id="MobiDB-lite"/>
    </source>
</evidence>
<dbReference type="Gene3D" id="4.10.1080.10">
    <property type="entry name" value="TSP type-3 repeat"/>
    <property type="match status" value="1"/>
</dbReference>
<evidence type="ECO:0000313" key="3">
    <source>
        <dbReference type="EMBL" id="PWG61128.1"/>
    </source>
</evidence>
<keyword evidence="2" id="KW-0732">Signal</keyword>
<reference evidence="3 4" key="1">
    <citation type="submission" date="2018-05" db="EMBL/GenBank/DDBJ databases">
        <title>Spiribacter halobius sp. nov., a moderately halophilic bacterium isolated from marine solar saltern.</title>
        <authorList>
            <person name="Zheng W.-S."/>
            <person name="Lu D.-C."/>
            <person name="Du Z.-J."/>
        </authorList>
    </citation>
    <scope>NUCLEOTIDE SEQUENCE [LARGE SCALE GENOMIC DNA]</scope>
    <source>
        <strain evidence="3 4">E85</strain>
    </source>
</reference>
<accession>A0A2U2MW86</accession>
<evidence type="ECO:0000313" key="4">
    <source>
        <dbReference type="Proteomes" id="UP000245474"/>
    </source>
</evidence>
<name>A0A2U2MW86_9GAMM</name>
<feature type="signal peptide" evidence="2">
    <location>
        <begin position="1"/>
        <end position="22"/>
    </location>
</feature>
<dbReference type="GO" id="GO:0005509">
    <property type="term" value="F:calcium ion binding"/>
    <property type="evidence" value="ECO:0007669"/>
    <property type="project" value="InterPro"/>
</dbReference>
<dbReference type="Proteomes" id="UP000245474">
    <property type="component" value="Unassembled WGS sequence"/>
</dbReference>